<evidence type="ECO:0000256" key="3">
    <source>
        <dbReference type="PROSITE-ProRule" id="PRU00339"/>
    </source>
</evidence>
<dbReference type="Gene3D" id="1.25.40.10">
    <property type="entry name" value="Tetratricopeptide repeat domain"/>
    <property type="match status" value="2"/>
</dbReference>
<dbReference type="Pfam" id="PF13432">
    <property type="entry name" value="TPR_16"/>
    <property type="match status" value="1"/>
</dbReference>
<reference evidence="5 6" key="1">
    <citation type="submission" date="2019-12" db="EMBL/GenBank/DDBJ databases">
        <title>Genome sequence of Streptomyces bambusae.</title>
        <authorList>
            <person name="Bansal K."/>
            <person name="Choksket S."/>
            <person name="Korpole S."/>
            <person name="Patil P.B."/>
        </authorList>
    </citation>
    <scope>NUCLEOTIDE SEQUENCE [LARGE SCALE GENOMIC DNA]</scope>
    <source>
        <strain evidence="5 6">SK60</strain>
    </source>
</reference>
<feature type="transmembrane region" description="Helical" evidence="4">
    <location>
        <begin position="224"/>
        <end position="247"/>
    </location>
</feature>
<dbReference type="PANTHER" id="PTHR45586">
    <property type="entry name" value="TPR REPEAT-CONTAINING PROTEIN PA4667"/>
    <property type="match status" value="1"/>
</dbReference>
<dbReference type="InterPro" id="IPR051012">
    <property type="entry name" value="CellSynth/LPSAsmb/PSIAsmb"/>
</dbReference>
<dbReference type="PROSITE" id="PS50005">
    <property type="entry name" value="TPR"/>
    <property type="match status" value="2"/>
</dbReference>
<evidence type="ECO:0000256" key="4">
    <source>
        <dbReference type="SAM" id="Phobius"/>
    </source>
</evidence>
<feature type="transmembrane region" description="Helical" evidence="4">
    <location>
        <begin position="329"/>
        <end position="352"/>
    </location>
</feature>
<keyword evidence="1" id="KW-0677">Repeat</keyword>
<dbReference type="Proteomes" id="UP000812013">
    <property type="component" value="Unassembled WGS sequence"/>
</dbReference>
<keyword evidence="4" id="KW-1133">Transmembrane helix</keyword>
<feature type="transmembrane region" description="Helical" evidence="4">
    <location>
        <begin position="259"/>
        <end position="279"/>
    </location>
</feature>
<evidence type="ECO:0000256" key="1">
    <source>
        <dbReference type="ARBA" id="ARBA00022737"/>
    </source>
</evidence>
<dbReference type="RefSeq" id="WP_219670079.1">
    <property type="nucleotide sequence ID" value="NZ_WTFF01000225.1"/>
</dbReference>
<sequence length="368" mass="40095">MSGSTIDRAELFHDLGRYPQAAELAARHLAGQPDDTRALILLARCQRSMGDLNAALATVEEALRLEPDDAYPWMVRADTLSKLGRLQEAVAAARRAVELAPLFWGSHHALAVVLERSGNRALRTDAYAVARHATSLAPEEASAHFMVGLIAQRLGDLRTARTAYETTLRLDPQSSEAHNNLAMLDQRRSAFNPRAWTRAAEGFVNSAALDVEDTYARYNLEGMAWGVAASARWVALAGMFVSMVSTYGLRSGSPEADGYSGPLIGGLLLVLMWSGWLLWQRGRISHRVRGPLLMIARRCPPVLAMAAAVAMLALHSVAAVALPLVDPPIMGGLAGLLFWNLILTYWISRVFLGRRSPVRRQRRTGGAG</sequence>
<dbReference type="SUPFAM" id="SSF48452">
    <property type="entry name" value="TPR-like"/>
    <property type="match status" value="1"/>
</dbReference>
<feature type="transmembrane region" description="Helical" evidence="4">
    <location>
        <begin position="300"/>
        <end position="323"/>
    </location>
</feature>
<feature type="repeat" description="TPR" evidence="3">
    <location>
        <begin position="141"/>
        <end position="174"/>
    </location>
</feature>
<dbReference type="InterPro" id="IPR011990">
    <property type="entry name" value="TPR-like_helical_dom_sf"/>
</dbReference>
<protein>
    <submittedName>
        <fullName evidence="5">Tetratricopeptide repeat protein</fullName>
    </submittedName>
</protein>
<dbReference type="Pfam" id="PF14559">
    <property type="entry name" value="TPR_19"/>
    <property type="match status" value="1"/>
</dbReference>
<name>A0ABS6ZBN9_9ACTN</name>
<proteinExistence type="predicted"/>
<gene>
    <name evidence="5" type="ORF">GPJ59_25660</name>
</gene>
<dbReference type="SMART" id="SM00028">
    <property type="entry name" value="TPR"/>
    <property type="match status" value="4"/>
</dbReference>
<evidence type="ECO:0000313" key="6">
    <source>
        <dbReference type="Proteomes" id="UP000812013"/>
    </source>
</evidence>
<evidence type="ECO:0000256" key="2">
    <source>
        <dbReference type="ARBA" id="ARBA00022803"/>
    </source>
</evidence>
<keyword evidence="4" id="KW-0812">Transmembrane</keyword>
<accession>A0ABS6ZBN9</accession>
<dbReference type="PANTHER" id="PTHR45586:SF1">
    <property type="entry name" value="LIPOPOLYSACCHARIDE ASSEMBLY PROTEIN B"/>
    <property type="match status" value="1"/>
</dbReference>
<keyword evidence="4" id="KW-0472">Membrane</keyword>
<feature type="repeat" description="TPR" evidence="3">
    <location>
        <begin position="36"/>
        <end position="69"/>
    </location>
</feature>
<dbReference type="InterPro" id="IPR019734">
    <property type="entry name" value="TPR_rpt"/>
</dbReference>
<keyword evidence="2 3" id="KW-0802">TPR repeat</keyword>
<dbReference type="EMBL" id="WTFF01000225">
    <property type="protein sequence ID" value="MBW5485172.1"/>
    <property type="molecule type" value="Genomic_DNA"/>
</dbReference>
<comment type="caution">
    <text evidence="5">The sequence shown here is derived from an EMBL/GenBank/DDBJ whole genome shotgun (WGS) entry which is preliminary data.</text>
</comment>
<keyword evidence="6" id="KW-1185">Reference proteome</keyword>
<evidence type="ECO:0000313" key="5">
    <source>
        <dbReference type="EMBL" id="MBW5485172.1"/>
    </source>
</evidence>
<organism evidence="5 6">
    <name type="scientific">Streptomyces bambusae</name>
    <dbReference type="NCBI Taxonomy" id="1550616"/>
    <lineage>
        <taxon>Bacteria</taxon>
        <taxon>Bacillati</taxon>
        <taxon>Actinomycetota</taxon>
        <taxon>Actinomycetes</taxon>
        <taxon>Kitasatosporales</taxon>
        <taxon>Streptomycetaceae</taxon>
        <taxon>Streptomyces</taxon>
    </lineage>
</organism>